<name>A0AAQ4E0J3_AMBAM</name>
<proteinExistence type="predicted"/>
<evidence type="ECO:0008006" key="4">
    <source>
        <dbReference type="Google" id="ProtNLM"/>
    </source>
</evidence>
<reference evidence="2 3" key="1">
    <citation type="journal article" date="2023" name="Arcadia Sci">
        <title>De novo assembly of a long-read Amblyomma americanum tick genome.</title>
        <authorList>
            <person name="Chou S."/>
            <person name="Poskanzer K.E."/>
            <person name="Rollins M."/>
            <person name="Thuy-Boun P.S."/>
        </authorList>
    </citation>
    <scope>NUCLEOTIDE SEQUENCE [LARGE SCALE GENOMIC DNA]</scope>
    <source>
        <strain evidence="2">F_SG_1</strain>
        <tissue evidence="2">Salivary glands</tissue>
    </source>
</reference>
<evidence type="ECO:0000313" key="3">
    <source>
        <dbReference type="Proteomes" id="UP001321473"/>
    </source>
</evidence>
<evidence type="ECO:0000256" key="1">
    <source>
        <dbReference type="SAM" id="MobiDB-lite"/>
    </source>
</evidence>
<feature type="region of interest" description="Disordered" evidence="1">
    <location>
        <begin position="106"/>
        <end position="169"/>
    </location>
</feature>
<evidence type="ECO:0000313" key="2">
    <source>
        <dbReference type="EMBL" id="KAK8768233.1"/>
    </source>
</evidence>
<comment type="caution">
    <text evidence="2">The sequence shown here is derived from an EMBL/GenBank/DDBJ whole genome shotgun (WGS) entry which is preliminary data.</text>
</comment>
<dbReference type="EMBL" id="JARKHS020024305">
    <property type="protein sequence ID" value="KAK8768233.1"/>
    <property type="molecule type" value="Genomic_DNA"/>
</dbReference>
<keyword evidence="3" id="KW-1185">Reference proteome</keyword>
<gene>
    <name evidence="2" type="ORF">V5799_015301</name>
</gene>
<sequence>MSSEHPAHGPYSVEGLKNVFANKRRTYRKEKKKIDERKSGQARDDSYVVKWKFFRCLKFLDAVPRPGHRYATEAFEEEAVVVQKGESEKRGGEFHSDCHEPEEYLFETSSPTRRCTPDAAGAENHRELSQLETPASSASAPVPENSGHSALTPPSKRMRQWRSSSTANSILNKRQTALETLVNAVQRPPAADDAAAHFGNYAAALMRRMNPARQIKCQKEIVDVIEKHLDMIE</sequence>
<protein>
    <recommendedName>
        <fullName evidence="4">BESS domain-containing protein</fullName>
    </recommendedName>
</protein>
<dbReference type="AlphaFoldDB" id="A0AAQ4E0J3"/>
<feature type="compositionally biased region" description="Polar residues" evidence="1">
    <location>
        <begin position="130"/>
        <end position="139"/>
    </location>
</feature>
<organism evidence="2 3">
    <name type="scientific">Amblyomma americanum</name>
    <name type="common">Lone star tick</name>
    <dbReference type="NCBI Taxonomy" id="6943"/>
    <lineage>
        <taxon>Eukaryota</taxon>
        <taxon>Metazoa</taxon>
        <taxon>Ecdysozoa</taxon>
        <taxon>Arthropoda</taxon>
        <taxon>Chelicerata</taxon>
        <taxon>Arachnida</taxon>
        <taxon>Acari</taxon>
        <taxon>Parasitiformes</taxon>
        <taxon>Ixodida</taxon>
        <taxon>Ixodoidea</taxon>
        <taxon>Ixodidae</taxon>
        <taxon>Amblyomminae</taxon>
        <taxon>Amblyomma</taxon>
    </lineage>
</organism>
<accession>A0AAQ4E0J3</accession>
<dbReference type="Proteomes" id="UP001321473">
    <property type="component" value="Unassembled WGS sequence"/>
</dbReference>